<sequence length="68" mass="6853">MTDKDKAEPRVPTERPDPNAAARNPRPGSEDRPGFDLGGAAENDTDTVVSNGVPGGPRSDPAGGGGPT</sequence>
<dbReference type="EMBL" id="CP045423">
    <property type="protein sequence ID" value="QFU17953.1"/>
    <property type="molecule type" value="Genomic_DNA"/>
</dbReference>
<organism evidence="2 3">
    <name type="scientific">Microvirga thermotolerans</name>
    <dbReference type="NCBI Taxonomy" id="2651334"/>
    <lineage>
        <taxon>Bacteria</taxon>
        <taxon>Pseudomonadati</taxon>
        <taxon>Pseudomonadota</taxon>
        <taxon>Alphaproteobacteria</taxon>
        <taxon>Hyphomicrobiales</taxon>
        <taxon>Methylobacteriaceae</taxon>
        <taxon>Microvirga</taxon>
    </lineage>
</organism>
<dbReference type="Proteomes" id="UP000325614">
    <property type="component" value="Chromosome"/>
</dbReference>
<protein>
    <submittedName>
        <fullName evidence="2">Uncharacterized protein</fullName>
    </submittedName>
</protein>
<evidence type="ECO:0000313" key="2">
    <source>
        <dbReference type="EMBL" id="QFU17953.1"/>
    </source>
</evidence>
<dbReference type="KEGG" id="mico:GDR74_17990"/>
<evidence type="ECO:0000313" key="3">
    <source>
        <dbReference type="Proteomes" id="UP000325614"/>
    </source>
</evidence>
<name>A0A5P9JZS3_9HYPH</name>
<feature type="region of interest" description="Disordered" evidence="1">
    <location>
        <begin position="1"/>
        <end position="68"/>
    </location>
</feature>
<accession>A0A5P9JZS3</accession>
<feature type="compositionally biased region" description="Low complexity" evidence="1">
    <location>
        <begin position="18"/>
        <end position="27"/>
    </location>
</feature>
<proteinExistence type="predicted"/>
<gene>
    <name evidence="2" type="ORF">GDR74_17990</name>
</gene>
<feature type="compositionally biased region" description="Basic and acidic residues" evidence="1">
    <location>
        <begin position="1"/>
        <end position="17"/>
    </location>
</feature>
<dbReference type="RefSeq" id="WP_152587584.1">
    <property type="nucleotide sequence ID" value="NZ_CP045423.1"/>
</dbReference>
<keyword evidence="3" id="KW-1185">Reference proteome</keyword>
<evidence type="ECO:0000256" key="1">
    <source>
        <dbReference type="SAM" id="MobiDB-lite"/>
    </source>
</evidence>
<reference evidence="2 3" key="1">
    <citation type="submission" date="2019-10" db="EMBL/GenBank/DDBJ databases">
        <title>Isolation, Identification of Microvirga thermotolerans HR1, a novel thermophilic bacterium and Comparative Genomics of the genus Microvirga.</title>
        <authorList>
            <person name="Li J."/>
            <person name="Zhang W."/>
            <person name="Lin M."/>
            <person name="Wang J."/>
        </authorList>
    </citation>
    <scope>NUCLEOTIDE SEQUENCE [LARGE SCALE GENOMIC DNA]</scope>
    <source>
        <strain evidence="2 3">HR1</strain>
    </source>
</reference>
<dbReference type="AlphaFoldDB" id="A0A5P9JZS3"/>